<comment type="caution">
    <text evidence="1">The sequence shown here is derived from an EMBL/GenBank/DDBJ whole genome shotgun (WGS) entry which is preliminary data.</text>
</comment>
<accession>A0ABR1IT84</accession>
<dbReference type="EMBL" id="JBANRG010000067">
    <property type="protein sequence ID" value="KAK7440580.1"/>
    <property type="molecule type" value="Genomic_DNA"/>
</dbReference>
<name>A0ABR1IT84_9AGAR</name>
<gene>
    <name evidence="1" type="ORF">VKT23_016929</name>
</gene>
<proteinExistence type="predicted"/>
<evidence type="ECO:0000313" key="1">
    <source>
        <dbReference type="EMBL" id="KAK7440580.1"/>
    </source>
</evidence>
<evidence type="ECO:0000313" key="2">
    <source>
        <dbReference type="Proteomes" id="UP001498398"/>
    </source>
</evidence>
<protein>
    <submittedName>
        <fullName evidence="1">Uncharacterized protein</fullName>
    </submittedName>
</protein>
<organism evidence="1 2">
    <name type="scientific">Marasmiellus scandens</name>
    <dbReference type="NCBI Taxonomy" id="2682957"/>
    <lineage>
        <taxon>Eukaryota</taxon>
        <taxon>Fungi</taxon>
        <taxon>Dikarya</taxon>
        <taxon>Basidiomycota</taxon>
        <taxon>Agaricomycotina</taxon>
        <taxon>Agaricomycetes</taxon>
        <taxon>Agaricomycetidae</taxon>
        <taxon>Agaricales</taxon>
        <taxon>Marasmiineae</taxon>
        <taxon>Omphalotaceae</taxon>
        <taxon>Marasmiellus</taxon>
    </lineage>
</organism>
<reference evidence="1 2" key="1">
    <citation type="submission" date="2024-01" db="EMBL/GenBank/DDBJ databases">
        <title>A draft genome for the cacao thread blight pathogen Marasmiellus scandens.</title>
        <authorList>
            <person name="Baruah I.K."/>
            <person name="Leung J."/>
            <person name="Bukari Y."/>
            <person name="Amoako-Attah I."/>
            <person name="Meinhardt L.W."/>
            <person name="Bailey B.A."/>
            <person name="Cohen S.P."/>
        </authorList>
    </citation>
    <scope>NUCLEOTIDE SEQUENCE [LARGE SCALE GENOMIC DNA]</scope>
    <source>
        <strain evidence="1 2">GH-19</strain>
    </source>
</reference>
<keyword evidence="2" id="KW-1185">Reference proteome</keyword>
<sequence>MDLSEPTLVPRQESERYLLAVAHFARKISREKQLMRQRERNLVLRFSTAPSYLSRKYHPYKRILDNERGDIGLEGQPNAAELNRFLDAIAALERPEVAQAQVAPRQHQPWYVHVADFVRGIPLRIRNTAIMRRLFPPAENQ</sequence>
<dbReference type="Proteomes" id="UP001498398">
    <property type="component" value="Unassembled WGS sequence"/>
</dbReference>